<evidence type="ECO:0000313" key="2">
    <source>
        <dbReference type="RefSeq" id="XP_054934894.1"/>
    </source>
</evidence>
<dbReference type="RefSeq" id="XP_054934894.1">
    <property type="nucleotide sequence ID" value="XM_055078919.1"/>
</dbReference>
<dbReference type="InterPro" id="IPR013783">
    <property type="entry name" value="Ig-like_fold"/>
</dbReference>
<dbReference type="KEGG" id="pcad:129391406"/>
<proteinExistence type="predicted"/>
<dbReference type="PANTHER" id="PTHR23053">
    <property type="entry name" value="DLEC1 DELETED IN LUNG AND ESOPHAGEAL CANCER 1"/>
    <property type="match status" value="1"/>
</dbReference>
<gene>
    <name evidence="2" type="primary">LOC129391406</name>
</gene>
<dbReference type="GO" id="GO:1904158">
    <property type="term" value="P:axonemal central apparatus assembly"/>
    <property type="evidence" value="ECO:0007669"/>
    <property type="project" value="TreeGrafter"/>
</dbReference>
<evidence type="ECO:0000313" key="1">
    <source>
        <dbReference type="Proteomes" id="UP000248484"/>
    </source>
</evidence>
<dbReference type="InterPro" id="IPR033305">
    <property type="entry name" value="Hydin-like"/>
</dbReference>
<dbReference type="PANTHER" id="PTHR23053:SF0">
    <property type="entry name" value="HYDROCEPHALUS-INDUCING PROTEIN HOMOLOG"/>
    <property type="match status" value="1"/>
</dbReference>
<protein>
    <submittedName>
        <fullName evidence="2">Hydrocephalus-inducing protein homolog</fullName>
    </submittedName>
</protein>
<accession>A0A9W2W6H9</accession>
<organism evidence="1 2">
    <name type="scientific">Physeter macrocephalus</name>
    <name type="common">Sperm whale</name>
    <name type="synonym">Physeter catodon</name>
    <dbReference type="NCBI Taxonomy" id="9755"/>
    <lineage>
        <taxon>Eukaryota</taxon>
        <taxon>Metazoa</taxon>
        <taxon>Chordata</taxon>
        <taxon>Craniata</taxon>
        <taxon>Vertebrata</taxon>
        <taxon>Euteleostomi</taxon>
        <taxon>Mammalia</taxon>
        <taxon>Eutheria</taxon>
        <taxon>Laurasiatheria</taxon>
        <taxon>Artiodactyla</taxon>
        <taxon>Whippomorpha</taxon>
        <taxon>Cetacea</taxon>
        <taxon>Odontoceti</taxon>
        <taxon>Physeteridae</taxon>
        <taxon>Physeter</taxon>
    </lineage>
</organism>
<dbReference type="GO" id="GO:0005930">
    <property type="term" value="C:axoneme"/>
    <property type="evidence" value="ECO:0007669"/>
    <property type="project" value="TreeGrafter"/>
</dbReference>
<name>A0A9W2W6H9_PHYMC</name>
<dbReference type="GeneID" id="129391406"/>
<dbReference type="Proteomes" id="UP000248484">
    <property type="component" value="Chromosome 17"/>
</dbReference>
<dbReference type="Gene3D" id="2.60.40.10">
    <property type="entry name" value="Immunoglobulins"/>
    <property type="match status" value="1"/>
</dbReference>
<reference evidence="2" key="1">
    <citation type="submission" date="2025-08" db="UniProtKB">
        <authorList>
            <consortium name="RefSeq"/>
        </authorList>
    </citation>
    <scope>IDENTIFICATION</scope>
    <source>
        <tissue evidence="2">Muscle</tissue>
    </source>
</reference>
<dbReference type="AlphaFoldDB" id="A0A9W2W6H9"/>
<dbReference type="GO" id="GO:0003341">
    <property type="term" value="P:cilium movement"/>
    <property type="evidence" value="ECO:0007669"/>
    <property type="project" value="TreeGrafter"/>
</dbReference>
<keyword evidence="1" id="KW-1185">Reference proteome</keyword>
<dbReference type="OrthoDB" id="442692at2759"/>
<sequence>MKSELKSRGNQMDEKMKIQKPNTILEPDYQPLVMKNISTLPVNVLLSTSGPFFICKADKSPLPSIPEPIKLEIGEEKDLLVKFNPSYKNDWNTWVAEEVLEIKYVEHPQVDSLHLRGEVNYPNLTFETMELDFGCILNDTEVVRYITITNCSPLVVKFRWFFLVDDEESQIRFVTWPRKPYSALLSQVESIPVTSTSVSSAAVPAIESPEMDLSDFVKTILVDEEVGSEERETKKAQVSIMAISDGLKMNSAETGRIDTNQSQAEFQESPRIFERDEMFSIGIEEVFDILPLYGVLRPHSSHQISFTFYGHCDIIAQAKALCEVEGGPTYEIILRGEASLVNYSFDTKDINCGSQLFDHVTESEITLKNTGKVGFEFSVLTDPQSSPENLLPGVPLIQPLSVSSPSPPQPMTAT</sequence>